<proteinExistence type="inferred from homology"/>
<evidence type="ECO:0000313" key="10">
    <source>
        <dbReference type="Proteomes" id="UP000193922"/>
    </source>
</evidence>
<name>A0A1Y1WAL8_9FUNG</name>
<dbReference type="InterPro" id="IPR004695">
    <property type="entry name" value="SLAC1/Mae1/Ssu1/TehA"/>
</dbReference>
<keyword evidence="4" id="KW-1003">Cell membrane</keyword>
<keyword evidence="5 8" id="KW-0812">Transmembrane</keyword>
<dbReference type="Pfam" id="PF03595">
    <property type="entry name" value="SLAC1"/>
    <property type="match status" value="1"/>
</dbReference>
<dbReference type="OrthoDB" id="1099at2759"/>
<keyword evidence="10" id="KW-1185">Reference proteome</keyword>
<feature type="transmembrane region" description="Helical" evidence="8">
    <location>
        <begin position="269"/>
        <end position="293"/>
    </location>
</feature>
<feature type="transmembrane region" description="Helical" evidence="8">
    <location>
        <begin position="305"/>
        <end position="324"/>
    </location>
</feature>
<feature type="transmembrane region" description="Helical" evidence="8">
    <location>
        <begin position="126"/>
        <end position="148"/>
    </location>
</feature>
<dbReference type="RefSeq" id="XP_040744179.1">
    <property type="nucleotide sequence ID" value="XM_040887235.1"/>
</dbReference>
<protein>
    <recommendedName>
        <fullName evidence="11">C4-dicarboxylate transporter/malic acid transport protein</fullName>
    </recommendedName>
</protein>
<dbReference type="InterPro" id="IPR038665">
    <property type="entry name" value="Voltage-dep_anion_channel_sf"/>
</dbReference>
<sequence length="400" mass="44096">MSSIETPCKVPATYPFWKQVRLSFLSKISMGTGILANCLTRMPFATYVTDIIGRTLFFVNILLLGTLLIVQLVQFVFYPGIFRFMRRNPRRMLHYGAIPMSLGTAVIGIVRFQFHQVHDAVLYAAWGVWWASVGLSVVCSLLLLYLIISREIQGLESLTGAWLLPVAPLVVSATAGAAIAEFLPENCVVLTLLVSYCLWGAGTPLIGTILVLYFHRLTIHKLPPPDLIVTAFIPLGPVGQIGAAAATLGSVAQMVVGEALPHLEGFGPFLYNIGILVALASWGSSVFWAMNAVYSIAYRRWYNNLPFNIGWWSFTFPIGVFTTLSEELNQVLQFRFFRVIYLISLFVLLGLWCLVTISTLYSAWTGEIFETPCLSNGISDDCEEQTGLGSSATVVELGDV</sequence>
<keyword evidence="6 8" id="KW-1133">Transmembrane helix</keyword>
<dbReference type="GeneID" id="63803883"/>
<keyword evidence="7 8" id="KW-0472">Membrane</keyword>
<dbReference type="PANTHER" id="PTHR31686:SF1">
    <property type="entry name" value="SULFITE EFFLUX PUMP SSU1"/>
    <property type="match status" value="1"/>
</dbReference>
<accession>A0A1Y1WAL8</accession>
<feature type="transmembrane region" description="Helical" evidence="8">
    <location>
        <begin position="160"/>
        <end position="180"/>
    </location>
</feature>
<evidence type="ECO:0000256" key="1">
    <source>
        <dbReference type="ARBA" id="ARBA00004651"/>
    </source>
</evidence>
<evidence type="ECO:0000256" key="2">
    <source>
        <dbReference type="ARBA" id="ARBA00008566"/>
    </source>
</evidence>
<gene>
    <name evidence="9" type="ORF">DL89DRAFT_266793</name>
</gene>
<reference evidence="9 10" key="1">
    <citation type="submission" date="2016-07" db="EMBL/GenBank/DDBJ databases">
        <title>Pervasive Adenine N6-methylation of Active Genes in Fungi.</title>
        <authorList>
            <consortium name="DOE Joint Genome Institute"/>
            <person name="Mondo S.J."/>
            <person name="Dannebaum R.O."/>
            <person name="Kuo R.C."/>
            <person name="Labutti K."/>
            <person name="Haridas S."/>
            <person name="Kuo A."/>
            <person name="Salamov A."/>
            <person name="Ahrendt S.R."/>
            <person name="Lipzen A."/>
            <person name="Sullivan W."/>
            <person name="Andreopoulos W.B."/>
            <person name="Clum A."/>
            <person name="Lindquist E."/>
            <person name="Daum C."/>
            <person name="Ramamoorthy G.K."/>
            <person name="Gryganskyi A."/>
            <person name="Culley D."/>
            <person name="Magnuson J.K."/>
            <person name="James T.Y."/>
            <person name="O'Malley M.A."/>
            <person name="Stajich J.E."/>
            <person name="Spatafora J.W."/>
            <person name="Visel A."/>
            <person name="Grigoriev I.V."/>
        </authorList>
    </citation>
    <scope>NUCLEOTIDE SEQUENCE [LARGE SCALE GENOMIC DNA]</scope>
    <source>
        <strain evidence="9 10">ATCC 12442</strain>
    </source>
</reference>
<evidence type="ECO:0000313" key="9">
    <source>
        <dbReference type="EMBL" id="ORX70600.1"/>
    </source>
</evidence>
<feature type="transmembrane region" description="Helical" evidence="8">
    <location>
        <begin position="192"/>
        <end position="215"/>
    </location>
</feature>
<evidence type="ECO:0000256" key="4">
    <source>
        <dbReference type="ARBA" id="ARBA00022475"/>
    </source>
</evidence>
<dbReference type="PANTHER" id="PTHR31686">
    <property type="match status" value="1"/>
</dbReference>
<feature type="transmembrane region" description="Helical" evidence="8">
    <location>
        <begin position="93"/>
        <end position="114"/>
    </location>
</feature>
<comment type="subcellular location">
    <subcellularLocation>
        <location evidence="1">Cell membrane</location>
        <topology evidence="1">Multi-pass membrane protein</topology>
    </subcellularLocation>
</comment>
<comment type="caution">
    <text evidence="9">The sequence shown here is derived from an EMBL/GenBank/DDBJ whole genome shotgun (WGS) entry which is preliminary data.</text>
</comment>
<feature type="transmembrane region" description="Helical" evidence="8">
    <location>
        <begin position="336"/>
        <end position="361"/>
    </location>
</feature>
<keyword evidence="3" id="KW-0813">Transport</keyword>
<feature type="transmembrane region" description="Helical" evidence="8">
    <location>
        <begin position="227"/>
        <end position="249"/>
    </location>
</feature>
<dbReference type="EMBL" id="MCFD01000005">
    <property type="protein sequence ID" value="ORX70600.1"/>
    <property type="molecule type" value="Genomic_DNA"/>
</dbReference>
<evidence type="ECO:0008006" key="11">
    <source>
        <dbReference type="Google" id="ProtNLM"/>
    </source>
</evidence>
<evidence type="ECO:0000256" key="8">
    <source>
        <dbReference type="SAM" id="Phobius"/>
    </source>
</evidence>
<evidence type="ECO:0000256" key="5">
    <source>
        <dbReference type="ARBA" id="ARBA00022692"/>
    </source>
</evidence>
<comment type="similarity">
    <text evidence="2">Belongs to the tellurite-resistance/dicarboxylate transporter (TDT) family.</text>
</comment>
<dbReference type="Proteomes" id="UP000193922">
    <property type="component" value="Unassembled WGS sequence"/>
</dbReference>
<dbReference type="GO" id="GO:0000319">
    <property type="term" value="F:sulfite transmembrane transporter activity"/>
    <property type="evidence" value="ECO:0007669"/>
    <property type="project" value="TreeGrafter"/>
</dbReference>
<dbReference type="GO" id="GO:0005886">
    <property type="term" value="C:plasma membrane"/>
    <property type="evidence" value="ECO:0007669"/>
    <property type="project" value="UniProtKB-SubCell"/>
</dbReference>
<dbReference type="Gene3D" id="1.50.10.150">
    <property type="entry name" value="Voltage-dependent anion channel"/>
    <property type="match status" value="1"/>
</dbReference>
<dbReference type="InterPro" id="IPR051629">
    <property type="entry name" value="Sulfite_efflux_TDT"/>
</dbReference>
<evidence type="ECO:0000256" key="3">
    <source>
        <dbReference type="ARBA" id="ARBA00022448"/>
    </source>
</evidence>
<dbReference type="AlphaFoldDB" id="A0A1Y1WAL8"/>
<evidence type="ECO:0000256" key="6">
    <source>
        <dbReference type="ARBA" id="ARBA00022989"/>
    </source>
</evidence>
<organism evidence="9 10">
    <name type="scientific">Linderina pennispora</name>
    <dbReference type="NCBI Taxonomy" id="61395"/>
    <lineage>
        <taxon>Eukaryota</taxon>
        <taxon>Fungi</taxon>
        <taxon>Fungi incertae sedis</taxon>
        <taxon>Zoopagomycota</taxon>
        <taxon>Kickxellomycotina</taxon>
        <taxon>Kickxellomycetes</taxon>
        <taxon>Kickxellales</taxon>
        <taxon>Kickxellaceae</taxon>
        <taxon>Linderina</taxon>
    </lineage>
</organism>
<evidence type="ECO:0000256" key="7">
    <source>
        <dbReference type="ARBA" id="ARBA00023136"/>
    </source>
</evidence>
<feature type="transmembrane region" description="Helical" evidence="8">
    <location>
        <begin position="56"/>
        <end position="81"/>
    </location>
</feature>